<feature type="transmembrane region" description="Helical" evidence="6">
    <location>
        <begin position="320"/>
        <end position="345"/>
    </location>
</feature>
<feature type="transmembrane region" description="Helical" evidence="6">
    <location>
        <begin position="116"/>
        <end position="138"/>
    </location>
</feature>
<keyword evidence="2" id="KW-0813">Transport</keyword>
<dbReference type="OrthoDB" id="303432at2759"/>
<dbReference type="InterPro" id="IPR036259">
    <property type="entry name" value="MFS_trans_sf"/>
</dbReference>
<feature type="transmembrane region" description="Helical" evidence="6">
    <location>
        <begin position="400"/>
        <end position="418"/>
    </location>
</feature>
<dbReference type="InterPro" id="IPR050930">
    <property type="entry name" value="MFS_Vesicular_Transporter"/>
</dbReference>
<dbReference type="Gene3D" id="1.20.1250.20">
    <property type="entry name" value="MFS general substrate transporter like domains"/>
    <property type="match status" value="1"/>
</dbReference>
<evidence type="ECO:0000256" key="6">
    <source>
        <dbReference type="SAM" id="Phobius"/>
    </source>
</evidence>
<evidence type="ECO:0000256" key="5">
    <source>
        <dbReference type="ARBA" id="ARBA00023136"/>
    </source>
</evidence>
<dbReference type="EMBL" id="CCKQ01016544">
    <property type="protein sequence ID" value="CDW88418.1"/>
    <property type="molecule type" value="Genomic_DNA"/>
</dbReference>
<evidence type="ECO:0000256" key="4">
    <source>
        <dbReference type="ARBA" id="ARBA00022989"/>
    </source>
</evidence>
<protein>
    <submittedName>
        <fullName evidence="7">Permeases of the major facilitator superfamily</fullName>
    </submittedName>
</protein>
<evidence type="ECO:0000256" key="3">
    <source>
        <dbReference type="ARBA" id="ARBA00022692"/>
    </source>
</evidence>
<keyword evidence="4 6" id="KW-1133">Transmembrane helix</keyword>
<dbReference type="InterPro" id="IPR011701">
    <property type="entry name" value="MFS"/>
</dbReference>
<accession>A0A078B4J8</accession>
<dbReference type="PANTHER" id="PTHR23506">
    <property type="entry name" value="GH10249P"/>
    <property type="match status" value="1"/>
</dbReference>
<dbReference type="InParanoid" id="A0A078B4J8"/>
<keyword evidence="3 6" id="KW-0812">Transmembrane</keyword>
<gene>
    <name evidence="7" type="primary">Contig5025.g5376</name>
    <name evidence="7" type="ORF">STYLEM_17539</name>
</gene>
<proteinExistence type="predicted"/>
<dbReference type="GO" id="GO:0016020">
    <property type="term" value="C:membrane"/>
    <property type="evidence" value="ECO:0007669"/>
    <property type="project" value="UniProtKB-SubCell"/>
</dbReference>
<comment type="subcellular location">
    <subcellularLocation>
        <location evidence="1">Membrane</location>
        <topology evidence="1">Multi-pass membrane protein</topology>
    </subcellularLocation>
</comment>
<organism evidence="7 8">
    <name type="scientific">Stylonychia lemnae</name>
    <name type="common">Ciliate</name>
    <dbReference type="NCBI Taxonomy" id="5949"/>
    <lineage>
        <taxon>Eukaryota</taxon>
        <taxon>Sar</taxon>
        <taxon>Alveolata</taxon>
        <taxon>Ciliophora</taxon>
        <taxon>Intramacronucleata</taxon>
        <taxon>Spirotrichea</taxon>
        <taxon>Stichotrichia</taxon>
        <taxon>Sporadotrichida</taxon>
        <taxon>Oxytrichidae</taxon>
        <taxon>Stylonychinae</taxon>
        <taxon>Stylonychia</taxon>
    </lineage>
</organism>
<keyword evidence="5 6" id="KW-0472">Membrane</keyword>
<name>A0A078B4J8_STYLE</name>
<keyword evidence="8" id="KW-1185">Reference proteome</keyword>
<dbReference type="PANTHER" id="PTHR23506:SF26">
    <property type="entry name" value="MFS-TYPE TRANSPORTER SLC18B1"/>
    <property type="match status" value="1"/>
</dbReference>
<feature type="transmembrane region" description="Helical" evidence="6">
    <location>
        <begin position="7"/>
        <end position="29"/>
    </location>
</feature>
<dbReference type="Proteomes" id="UP000039865">
    <property type="component" value="Unassembled WGS sequence"/>
</dbReference>
<feature type="transmembrane region" description="Helical" evidence="6">
    <location>
        <begin position="292"/>
        <end position="314"/>
    </location>
</feature>
<dbReference type="AlphaFoldDB" id="A0A078B4J8"/>
<dbReference type="Pfam" id="PF07690">
    <property type="entry name" value="MFS_1"/>
    <property type="match status" value="1"/>
</dbReference>
<evidence type="ECO:0000256" key="2">
    <source>
        <dbReference type="ARBA" id="ARBA00022448"/>
    </source>
</evidence>
<reference evidence="7 8" key="1">
    <citation type="submission" date="2014-06" db="EMBL/GenBank/DDBJ databases">
        <authorList>
            <person name="Swart Estienne"/>
        </authorList>
    </citation>
    <scope>NUCLEOTIDE SEQUENCE [LARGE SCALE GENOMIC DNA]</scope>
    <source>
        <strain evidence="7 8">130c</strain>
    </source>
</reference>
<dbReference type="GO" id="GO:0022857">
    <property type="term" value="F:transmembrane transporter activity"/>
    <property type="evidence" value="ECO:0007669"/>
    <property type="project" value="InterPro"/>
</dbReference>
<evidence type="ECO:0000256" key="1">
    <source>
        <dbReference type="ARBA" id="ARBA00004141"/>
    </source>
</evidence>
<dbReference type="SUPFAM" id="SSF103473">
    <property type="entry name" value="MFS general substrate transporter"/>
    <property type="match status" value="1"/>
</dbReference>
<sequence>MVKLNSTLFCLIFINGVKEGFFLILAPFLPEQLQEKGVSISSLIGGKIQGKIGRKLMRLDFQQESYKVLEEGFFKQQVQNSGLNSNIAYSELLIQFPQYEKQLVSWIEFGAVGGGFVGLVFSSFLSYFLGYIGPFALCEGSLLRMEKKSLLEMNQATQNQQKMYNSGLLDKQYTSQIEIEKSHILKHSILSGSQLKILSNNNSKIIKQQEQVYDKLGYSNILFTMKGFYGCVAVALNLHTFYYHDTIIANYLMTTYDFQPWAVSLVQSCQPVGFLLTTHFASKIIPKFNPQIILILAQIFQAGAAFLVGPSLFFELPEKIYIMIIGLLLTGMASPFSLITPYSVLEQSLLSQRDKNFNPEEVQDIVSGIFNSCYAIGGITGPIYGGYVNDLTNFRTTSDIMAVILLFIGVTQLLLVYIPDRQRLKNKEKSNKKQLKGNIESKNVIETIDTGNIIEETI</sequence>
<evidence type="ECO:0000313" key="7">
    <source>
        <dbReference type="EMBL" id="CDW88418.1"/>
    </source>
</evidence>
<evidence type="ECO:0000313" key="8">
    <source>
        <dbReference type="Proteomes" id="UP000039865"/>
    </source>
</evidence>
<feature type="transmembrane region" description="Helical" evidence="6">
    <location>
        <begin position="365"/>
        <end position="388"/>
    </location>
</feature>